<dbReference type="Gene3D" id="1.10.510.10">
    <property type="entry name" value="Transferase(Phosphotransferase) domain 1"/>
    <property type="match status" value="1"/>
</dbReference>
<feature type="binding site" evidence="8">
    <location>
        <position position="280"/>
    </location>
    <ligand>
        <name>ATP</name>
        <dbReference type="ChEBI" id="CHEBI:30616"/>
    </ligand>
</feature>
<dbReference type="PANTHER" id="PTHR24351">
    <property type="entry name" value="RIBOSOMAL PROTEIN S6 KINASE"/>
    <property type="match status" value="1"/>
</dbReference>
<dbReference type="GO" id="GO:0035091">
    <property type="term" value="F:phosphatidylinositol binding"/>
    <property type="evidence" value="ECO:0007669"/>
    <property type="project" value="InterPro"/>
</dbReference>
<dbReference type="SMART" id="SM00133">
    <property type="entry name" value="S_TK_X"/>
    <property type="match status" value="1"/>
</dbReference>
<dbReference type="InterPro" id="IPR036871">
    <property type="entry name" value="PX_dom_sf"/>
</dbReference>
<dbReference type="InterPro" id="IPR000961">
    <property type="entry name" value="AGC-kinase_C"/>
</dbReference>
<evidence type="ECO:0000259" key="11">
    <source>
        <dbReference type="PROSITE" id="PS51285"/>
    </source>
</evidence>
<evidence type="ECO:0000256" key="8">
    <source>
        <dbReference type="PROSITE-ProRule" id="PRU10141"/>
    </source>
</evidence>
<gene>
    <name evidence="12" type="ORF">EC973_008927</name>
</gene>
<dbReference type="PROSITE" id="PS51285">
    <property type="entry name" value="AGC_KINASE_CTER"/>
    <property type="match status" value="1"/>
</dbReference>
<dbReference type="SUPFAM" id="SSF64268">
    <property type="entry name" value="PX domain"/>
    <property type="match status" value="1"/>
</dbReference>
<evidence type="ECO:0000256" key="7">
    <source>
        <dbReference type="ARBA" id="ARBA00022840"/>
    </source>
</evidence>
<dbReference type="Proteomes" id="UP000605846">
    <property type="component" value="Unassembled WGS sequence"/>
</dbReference>
<keyword evidence="5 8" id="KW-0547">Nucleotide-binding</keyword>
<dbReference type="InterPro" id="IPR017441">
    <property type="entry name" value="Protein_kinase_ATP_BS"/>
</dbReference>
<keyword evidence="6" id="KW-0418">Kinase</keyword>
<dbReference type="GO" id="GO:0004674">
    <property type="term" value="F:protein serine/threonine kinase activity"/>
    <property type="evidence" value="ECO:0007669"/>
    <property type="project" value="UniProtKB-KW"/>
</dbReference>
<dbReference type="EMBL" id="JABAYA010000080">
    <property type="protein sequence ID" value="KAF7726347.1"/>
    <property type="molecule type" value="Genomic_DNA"/>
</dbReference>
<dbReference type="InterPro" id="IPR008271">
    <property type="entry name" value="Ser/Thr_kinase_AS"/>
</dbReference>
<dbReference type="Pfam" id="PF00433">
    <property type="entry name" value="Pkinase_C"/>
    <property type="match status" value="1"/>
</dbReference>
<dbReference type="PROSITE" id="PS50011">
    <property type="entry name" value="PROTEIN_KINASE_DOM"/>
    <property type="match status" value="1"/>
</dbReference>
<dbReference type="SUPFAM" id="SSF56112">
    <property type="entry name" value="Protein kinase-like (PK-like)"/>
    <property type="match status" value="1"/>
</dbReference>
<sequence length="664" mass="76736">MVHGVNVKKRSTRQVLTLFNVIIEDKHRILSLVRFVPDFIELDMMIKRHYRKSKVSLPQISEPHLELSMNRYRFPGRKRFRALFSRMAKLKSQRSNCEKIENYLRKCALDPVIGRSTVFRDFLSVQREEDSVSPKALVENYVHQRVLEEERNRVSEDFSLTSPEASARRSSSLHPASILSISSSNTSSRSSVHSIASIAMSDSQIYLGRNSEEPQHMSMTDDDGDDDEEEEEEDQKNDEPVMKRKMTIQDFQFIKVLGKGCMGKVLLVRHQRSSRLLALKAISKEWVVTQREIEHTKMERDILATIASIRHPFLIKLHHSFQDASQLFLVLDYHVGGDLATQLTKFVRFPPERCRLYTAEILLGMQELHRLGILYRDLKPENILLAADGHVVLTDFGLSKQFMPDNEDQRTRTFCGTAEYLAPEILQSEDYSFAVDFWSLGTILFEMLTGVTPFWAETHSEMYRRVLEDELEFPEDFDPLTADFIRGLLEREPTVRLGAGPDGPITIRSHPYFDVLDWSDVYHKRIRPPYVPNLHSETDFSNFDEDFLRMSPRLSPVVDDALLSQSVQQAFNGYSYNDSHYLGSSIAETKEENEEQGRLLGFYNDSDGVTYDFYTESDIQPNDSYADLSEPEFLSDYGTSEDQTPSSEDGRRLHRQPAFYTNHR</sequence>
<dbReference type="SMART" id="SM00220">
    <property type="entry name" value="S_TKc"/>
    <property type="match status" value="1"/>
</dbReference>
<dbReference type="GO" id="GO:0005524">
    <property type="term" value="F:ATP binding"/>
    <property type="evidence" value="ECO:0007669"/>
    <property type="project" value="UniProtKB-UniRule"/>
</dbReference>
<dbReference type="AlphaFoldDB" id="A0A8H7EQQ4"/>
<keyword evidence="4" id="KW-0808">Transferase</keyword>
<protein>
    <submittedName>
        <fullName evidence="12">Uncharacterized protein</fullName>
    </submittedName>
</protein>
<evidence type="ECO:0000256" key="6">
    <source>
        <dbReference type="ARBA" id="ARBA00022777"/>
    </source>
</evidence>
<comment type="caution">
    <text evidence="12">The sequence shown here is derived from an EMBL/GenBank/DDBJ whole genome shotgun (WGS) entry which is preliminary data.</text>
</comment>
<accession>A0A8H7EQQ4</accession>
<name>A0A8H7EQQ4_9FUNG</name>
<keyword evidence="13" id="KW-1185">Reference proteome</keyword>
<feature type="region of interest" description="Disordered" evidence="9">
    <location>
        <begin position="152"/>
        <end position="175"/>
    </location>
</feature>
<proteinExistence type="inferred from homology"/>
<reference evidence="12" key="1">
    <citation type="submission" date="2020-01" db="EMBL/GenBank/DDBJ databases">
        <title>Genome Sequencing of Three Apophysomyces-Like Fungal Strains Confirms a Novel Fungal Genus in the Mucoromycota with divergent Burkholderia-like Endosymbiotic Bacteria.</title>
        <authorList>
            <person name="Stajich J.E."/>
            <person name="Macias A.M."/>
            <person name="Carter-House D."/>
            <person name="Lovett B."/>
            <person name="Kasson L.R."/>
            <person name="Berry K."/>
            <person name="Grigoriev I."/>
            <person name="Chang Y."/>
            <person name="Spatafora J."/>
            <person name="Kasson M.T."/>
        </authorList>
    </citation>
    <scope>NUCLEOTIDE SEQUENCE</scope>
    <source>
        <strain evidence="12">NRRL A-21654</strain>
    </source>
</reference>
<evidence type="ECO:0000313" key="12">
    <source>
        <dbReference type="EMBL" id="KAF7726347.1"/>
    </source>
</evidence>
<dbReference type="InterPro" id="IPR017892">
    <property type="entry name" value="Pkinase_C"/>
</dbReference>
<dbReference type="Gene3D" id="3.30.200.20">
    <property type="entry name" value="Phosphorylase Kinase, domain 1"/>
    <property type="match status" value="1"/>
</dbReference>
<evidence type="ECO:0000313" key="13">
    <source>
        <dbReference type="Proteomes" id="UP000605846"/>
    </source>
</evidence>
<dbReference type="InterPro" id="IPR011009">
    <property type="entry name" value="Kinase-like_dom_sf"/>
</dbReference>
<dbReference type="OrthoDB" id="63267at2759"/>
<evidence type="ECO:0000256" key="1">
    <source>
        <dbReference type="ARBA" id="ARBA00009903"/>
    </source>
</evidence>
<feature type="region of interest" description="Disordered" evidence="9">
    <location>
        <begin position="209"/>
        <end position="241"/>
    </location>
</feature>
<dbReference type="PROSITE" id="PS00108">
    <property type="entry name" value="PROTEIN_KINASE_ST"/>
    <property type="match status" value="1"/>
</dbReference>
<feature type="compositionally biased region" description="Acidic residues" evidence="9">
    <location>
        <begin position="220"/>
        <end position="236"/>
    </location>
</feature>
<evidence type="ECO:0000259" key="10">
    <source>
        <dbReference type="PROSITE" id="PS50011"/>
    </source>
</evidence>
<feature type="domain" description="Protein kinase" evidence="10">
    <location>
        <begin position="251"/>
        <end position="513"/>
    </location>
</feature>
<feature type="domain" description="AGC-kinase C-terminal" evidence="11">
    <location>
        <begin position="514"/>
        <end position="586"/>
    </location>
</feature>
<dbReference type="FunFam" id="1.10.510.10:FF:000008">
    <property type="entry name" value="Non-specific serine/threonine protein kinase"/>
    <property type="match status" value="1"/>
</dbReference>
<feature type="region of interest" description="Disordered" evidence="9">
    <location>
        <begin position="620"/>
        <end position="664"/>
    </location>
</feature>
<dbReference type="InterPro" id="IPR000719">
    <property type="entry name" value="Prot_kinase_dom"/>
</dbReference>
<evidence type="ECO:0000256" key="9">
    <source>
        <dbReference type="SAM" id="MobiDB-lite"/>
    </source>
</evidence>
<dbReference type="Gene3D" id="3.30.1520.10">
    <property type="entry name" value="Phox-like domain"/>
    <property type="match status" value="1"/>
</dbReference>
<evidence type="ECO:0000256" key="3">
    <source>
        <dbReference type="ARBA" id="ARBA00022553"/>
    </source>
</evidence>
<keyword evidence="2" id="KW-0723">Serine/threonine-protein kinase</keyword>
<organism evidence="12 13">
    <name type="scientific">Apophysomyces ossiformis</name>
    <dbReference type="NCBI Taxonomy" id="679940"/>
    <lineage>
        <taxon>Eukaryota</taxon>
        <taxon>Fungi</taxon>
        <taxon>Fungi incertae sedis</taxon>
        <taxon>Mucoromycota</taxon>
        <taxon>Mucoromycotina</taxon>
        <taxon>Mucoromycetes</taxon>
        <taxon>Mucorales</taxon>
        <taxon>Mucorineae</taxon>
        <taxon>Mucoraceae</taxon>
        <taxon>Apophysomyces</taxon>
    </lineage>
</organism>
<evidence type="ECO:0000256" key="2">
    <source>
        <dbReference type="ARBA" id="ARBA00022527"/>
    </source>
</evidence>
<keyword evidence="3" id="KW-0597">Phosphoprotein</keyword>
<evidence type="ECO:0000256" key="5">
    <source>
        <dbReference type="ARBA" id="ARBA00022741"/>
    </source>
</evidence>
<dbReference type="Pfam" id="PF00069">
    <property type="entry name" value="Pkinase"/>
    <property type="match status" value="1"/>
</dbReference>
<evidence type="ECO:0000256" key="4">
    <source>
        <dbReference type="ARBA" id="ARBA00022679"/>
    </source>
</evidence>
<comment type="similarity">
    <text evidence="1">Belongs to the protein kinase superfamily. AGC Ser/Thr protein kinase family.</text>
</comment>
<dbReference type="PROSITE" id="PS00107">
    <property type="entry name" value="PROTEIN_KINASE_ATP"/>
    <property type="match status" value="1"/>
</dbReference>
<keyword evidence="7 8" id="KW-0067">ATP-binding</keyword>
<feature type="compositionally biased region" description="Polar residues" evidence="9">
    <location>
        <begin position="637"/>
        <end position="647"/>
    </location>
</feature>